<accession>A0A0L6JK64</accession>
<evidence type="ECO:0000313" key="3">
    <source>
        <dbReference type="EMBL" id="KNY25747.1"/>
    </source>
</evidence>
<dbReference type="Gene3D" id="3.20.20.370">
    <property type="entry name" value="Glycoside hydrolase/deacetylase"/>
    <property type="match status" value="1"/>
</dbReference>
<sequence precursor="true">MSKLLYLGALALLSITIFASCTKTLDTTKLSDLGGVYSENREPIDFEKEITGSLPEDMSTGSKVLTNILSEEDSSKSSLDNKTISWGLKRNPGNKPPSVNPGTPKLLKKYGGFYIGDTNKKEIYLTFDEGYENGYTSKILDVLRDNNVKSVFLLQVPT</sequence>
<dbReference type="Pfam" id="PF01522">
    <property type="entry name" value="Polysacc_deac_1"/>
    <property type="match status" value="1"/>
</dbReference>
<feature type="domain" description="NodB homology" evidence="2">
    <location>
        <begin position="121"/>
        <end position="158"/>
    </location>
</feature>
<dbReference type="PROSITE" id="PS51257">
    <property type="entry name" value="PROKAR_LIPOPROTEIN"/>
    <property type="match status" value="1"/>
</dbReference>
<comment type="caution">
    <text evidence="3">The sequence shown here is derived from an EMBL/GenBank/DDBJ whole genome shotgun (WGS) entry which is preliminary data.</text>
</comment>
<dbReference type="GO" id="GO:0005975">
    <property type="term" value="P:carbohydrate metabolic process"/>
    <property type="evidence" value="ECO:0007669"/>
    <property type="project" value="InterPro"/>
</dbReference>
<evidence type="ECO:0000256" key="1">
    <source>
        <dbReference type="SAM" id="SignalP"/>
    </source>
</evidence>
<gene>
    <name evidence="3" type="ORF">Bccel_1007</name>
</gene>
<organism evidence="3 4">
    <name type="scientific">Pseudobacteroides cellulosolvens ATCC 35603 = DSM 2933</name>
    <dbReference type="NCBI Taxonomy" id="398512"/>
    <lineage>
        <taxon>Bacteria</taxon>
        <taxon>Bacillati</taxon>
        <taxon>Bacillota</taxon>
        <taxon>Clostridia</taxon>
        <taxon>Eubacteriales</taxon>
        <taxon>Oscillospiraceae</taxon>
        <taxon>Pseudobacteroides</taxon>
    </lineage>
</organism>
<reference evidence="4" key="1">
    <citation type="submission" date="2015-07" db="EMBL/GenBank/DDBJ databases">
        <title>Near-Complete Genome Sequence of the Cellulolytic Bacterium Bacteroides (Pseudobacteroides) cellulosolvens ATCC 35603.</title>
        <authorList>
            <person name="Dassa B."/>
            <person name="Utturkar S.M."/>
            <person name="Klingeman D.M."/>
            <person name="Hurt R.A."/>
            <person name="Keller M."/>
            <person name="Xu J."/>
            <person name="Reddy Y.H.K."/>
            <person name="Borovok I."/>
            <person name="Grinberg I.R."/>
            <person name="Lamed R."/>
            <person name="Zhivin O."/>
            <person name="Bayer E.A."/>
            <person name="Brown S.D."/>
        </authorList>
    </citation>
    <scope>NUCLEOTIDE SEQUENCE [LARGE SCALE GENOMIC DNA]</scope>
    <source>
        <strain evidence="4">DSM 2933</strain>
    </source>
</reference>
<dbReference type="AlphaFoldDB" id="A0A0L6JK64"/>
<dbReference type="Proteomes" id="UP000036923">
    <property type="component" value="Unassembled WGS sequence"/>
</dbReference>
<dbReference type="InterPro" id="IPR011330">
    <property type="entry name" value="Glyco_hydro/deAcase_b/a-brl"/>
</dbReference>
<evidence type="ECO:0000313" key="4">
    <source>
        <dbReference type="Proteomes" id="UP000036923"/>
    </source>
</evidence>
<dbReference type="SUPFAM" id="SSF88713">
    <property type="entry name" value="Glycoside hydrolase/deacetylase"/>
    <property type="match status" value="1"/>
</dbReference>
<keyword evidence="4" id="KW-1185">Reference proteome</keyword>
<dbReference type="PROSITE" id="PS51677">
    <property type="entry name" value="NODB"/>
    <property type="match status" value="1"/>
</dbReference>
<protein>
    <submittedName>
        <fullName evidence="3">Polysaccharide deacetylase</fullName>
    </submittedName>
</protein>
<proteinExistence type="predicted"/>
<keyword evidence="1" id="KW-0732">Signal</keyword>
<dbReference type="GO" id="GO:0016810">
    <property type="term" value="F:hydrolase activity, acting on carbon-nitrogen (but not peptide) bonds"/>
    <property type="evidence" value="ECO:0007669"/>
    <property type="project" value="InterPro"/>
</dbReference>
<dbReference type="PATRIC" id="fig|398512.5.peg.1044"/>
<feature type="signal peptide" evidence="1">
    <location>
        <begin position="1"/>
        <end position="19"/>
    </location>
</feature>
<name>A0A0L6JK64_9FIRM</name>
<dbReference type="STRING" id="398512.Bccel_1007"/>
<evidence type="ECO:0000259" key="2">
    <source>
        <dbReference type="PROSITE" id="PS51677"/>
    </source>
</evidence>
<feature type="chain" id="PRO_5005565895" evidence="1">
    <location>
        <begin position="20"/>
        <end position="158"/>
    </location>
</feature>
<dbReference type="InterPro" id="IPR002509">
    <property type="entry name" value="NODB_dom"/>
</dbReference>
<dbReference type="EMBL" id="LGTC01000001">
    <property type="protein sequence ID" value="KNY25747.1"/>
    <property type="molecule type" value="Genomic_DNA"/>
</dbReference>